<proteinExistence type="predicted"/>
<keyword evidence="3" id="KW-1003">Cell membrane</keyword>
<organism evidence="11 12">
    <name type="scientific">Metabacillus idriensis</name>
    <dbReference type="NCBI Taxonomy" id="324768"/>
    <lineage>
        <taxon>Bacteria</taxon>
        <taxon>Bacillati</taxon>
        <taxon>Bacillota</taxon>
        <taxon>Bacilli</taxon>
        <taxon>Bacillales</taxon>
        <taxon>Bacillaceae</taxon>
        <taxon>Metabacillus</taxon>
    </lineage>
</organism>
<dbReference type="PROSITE" id="PS00211">
    <property type="entry name" value="ABC_TRANSPORTER_1"/>
    <property type="match status" value="1"/>
</dbReference>
<dbReference type="InterPro" id="IPR027417">
    <property type="entry name" value="P-loop_NTPase"/>
</dbReference>
<keyword evidence="4" id="KW-0762">Sugar transport</keyword>
<dbReference type="InterPro" id="IPR003439">
    <property type="entry name" value="ABC_transporter-like_ATP-bd"/>
</dbReference>
<dbReference type="SMART" id="SM00382">
    <property type="entry name" value="AAA"/>
    <property type="match status" value="2"/>
</dbReference>
<gene>
    <name evidence="11" type="ORF">GJU41_01470</name>
</gene>
<name>A0A6I2M4Z6_9BACI</name>
<dbReference type="PANTHER" id="PTHR43790">
    <property type="entry name" value="CARBOHYDRATE TRANSPORT ATP-BINDING PROTEIN MG119-RELATED"/>
    <property type="match status" value="1"/>
</dbReference>
<dbReference type="InterPro" id="IPR003593">
    <property type="entry name" value="AAA+_ATPase"/>
</dbReference>
<dbReference type="RefSeq" id="WP_070879285.1">
    <property type="nucleotide sequence ID" value="NZ_CAJGAA010000001.1"/>
</dbReference>
<sequence>MVTHAGSLLEIKGIKKSFGQNHVLKGIDLDVIAGEVHVLLGENGAGKSTLIKILTGAYEKDDGEIYWEGKRVELNTPVEAMNLGIATIYQELNVIPELKVYENIFLGRELKRAGKLSLLNQKEMRKEAERCLEMLGQSPALADKQLGELGIGQQQLVEIAKALALDAKLIIMDEPTSSLSGTEVEQLYNCVEQLTEKGIAIVFISHRLEEIRRMGDRLTILRDGFKIDTLQVKTTETDYWIELMVGRALDEKYPKQSFMLGDEGFRVENIMVTGTSEPVGFSIRYGEIVGISGLVGAGRTELARAIFSADSHEGGKVFINGEEVQIKSPRDAIDAGIAFITEDRKSEGLLLDQPLDFNIAMANMKKFTNKSRLVDLKGIREEAKNYIKELKVRPDNIDLHARNLSGGNQQKVVIAKWLCTQAKVYIFDEPTRGIDVGAKVEVYRLMNQLVESGAIVLVISSDLPEILGMCDRVLVMSEGKITADIEIEEASQERIMKAATGG</sequence>
<dbReference type="InterPro" id="IPR017871">
    <property type="entry name" value="ABC_transporter-like_CS"/>
</dbReference>
<evidence type="ECO:0000256" key="6">
    <source>
        <dbReference type="ARBA" id="ARBA00022741"/>
    </source>
</evidence>
<dbReference type="CDD" id="cd03216">
    <property type="entry name" value="ABC_Carb_Monos_I"/>
    <property type="match status" value="1"/>
</dbReference>
<keyword evidence="2" id="KW-0813">Transport</keyword>
<evidence type="ECO:0000256" key="3">
    <source>
        <dbReference type="ARBA" id="ARBA00022475"/>
    </source>
</evidence>
<dbReference type="GO" id="GO:0005886">
    <property type="term" value="C:plasma membrane"/>
    <property type="evidence" value="ECO:0007669"/>
    <property type="project" value="UniProtKB-SubCell"/>
</dbReference>
<keyword evidence="5" id="KW-0677">Repeat</keyword>
<evidence type="ECO:0000313" key="11">
    <source>
        <dbReference type="EMBL" id="MRX52627.1"/>
    </source>
</evidence>
<feature type="domain" description="ABC transporter" evidence="10">
    <location>
        <begin position="9"/>
        <end position="248"/>
    </location>
</feature>
<dbReference type="Gene3D" id="3.40.50.300">
    <property type="entry name" value="P-loop containing nucleotide triphosphate hydrolases"/>
    <property type="match status" value="2"/>
</dbReference>
<evidence type="ECO:0000256" key="2">
    <source>
        <dbReference type="ARBA" id="ARBA00022448"/>
    </source>
</evidence>
<dbReference type="SUPFAM" id="SSF52540">
    <property type="entry name" value="P-loop containing nucleoside triphosphate hydrolases"/>
    <property type="match status" value="2"/>
</dbReference>
<keyword evidence="7 11" id="KW-0067">ATP-binding</keyword>
<dbReference type="CDD" id="cd03215">
    <property type="entry name" value="ABC_Carb_Monos_II"/>
    <property type="match status" value="1"/>
</dbReference>
<evidence type="ECO:0000259" key="10">
    <source>
        <dbReference type="PROSITE" id="PS50893"/>
    </source>
</evidence>
<evidence type="ECO:0000256" key="1">
    <source>
        <dbReference type="ARBA" id="ARBA00004202"/>
    </source>
</evidence>
<keyword evidence="9" id="KW-0472">Membrane</keyword>
<keyword evidence="6" id="KW-0547">Nucleotide-binding</keyword>
<evidence type="ECO:0000313" key="12">
    <source>
        <dbReference type="Proteomes" id="UP000441585"/>
    </source>
</evidence>
<evidence type="ECO:0000256" key="5">
    <source>
        <dbReference type="ARBA" id="ARBA00022737"/>
    </source>
</evidence>
<keyword evidence="8" id="KW-1278">Translocase</keyword>
<comment type="caution">
    <text evidence="11">The sequence shown here is derived from an EMBL/GenBank/DDBJ whole genome shotgun (WGS) entry which is preliminary data.</text>
</comment>
<evidence type="ECO:0000256" key="8">
    <source>
        <dbReference type="ARBA" id="ARBA00022967"/>
    </source>
</evidence>
<feature type="domain" description="ABC transporter" evidence="10">
    <location>
        <begin position="258"/>
        <end position="498"/>
    </location>
</feature>
<accession>A0A6I2M4Z6</accession>
<dbReference type="GO" id="GO:0016887">
    <property type="term" value="F:ATP hydrolysis activity"/>
    <property type="evidence" value="ECO:0007669"/>
    <property type="project" value="InterPro"/>
</dbReference>
<dbReference type="EMBL" id="WKKF01000001">
    <property type="protein sequence ID" value="MRX52627.1"/>
    <property type="molecule type" value="Genomic_DNA"/>
</dbReference>
<dbReference type="InterPro" id="IPR050107">
    <property type="entry name" value="ABC_carbohydrate_import_ATPase"/>
</dbReference>
<reference evidence="11 12" key="1">
    <citation type="submission" date="2019-11" db="EMBL/GenBank/DDBJ databases">
        <title>Bacillus idriensis genome.</title>
        <authorList>
            <person name="Konopka E.N."/>
            <person name="Newman J.D."/>
        </authorList>
    </citation>
    <scope>NUCLEOTIDE SEQUENCE [LARGE SCALE GENOMIC DNA]</scope>
    <source>
        <strain evidence="11 12">DSM 19097</strain>
    </source>
</reference>
<evidence type="ECO:0000256" key="7">
    <source>
        <dbReference type="ARBA" id="ARBA00022840"/>
    </source>
</evidence>
<dbReference type="GO" id="GO:0005524">
    <property type="term" value="F:ATP binding"/>
    <property type="evidence" value="ECO:0007669"/>
    <property type="project" value="UniProtKB-KW"/>
</dbReference>
<dbReference type="AlphaFoldDB" id="A0A6I2M4Z6"/>
<dbReference type="PROSITE" id="PS50893">
    <property type="entry name" value="ABC_TRANSPORTER_2"/>
    <property type="match status" value="2"/>
</dbReference>
<evidence type="ECO:0000256" key="4">
    <source>
        <dbReference type="ARBA" id="ARBA00022597"/>
    </source>
</evidence>
<dbReference type="Proteomes" id="UP000441585">
    <property type="component" value="Unassembled WGS sequence"/>
</dbReference>
<protein>
    <submittedName>
        <fullName evidence="11">ATP-binding cassette domain-containing protein</fullName>
    </submittedName>
</protein>
<comment type="subcellular location">
    <subcellularLocation>
        <location evidence="1">Cell membrane</location>
        <topology evidence="1">Peripheral membrane protein</topology>
    </subcellularLocation>
</comment>
<dbReference type="FunFam" id="3.40.50.300:FF:000127">
    <property type="entry name" value="Ribose import ATP-binding protein RbsA"/>
    <property type="match status" value="1"/>
</dbReference>
<dbReference type="Pfam" id="PF00005">
    <property type="entry name" value="ABC_tran"/>
    <property type="match status" value="2"/>
</dbReference>
<evidence type="ECO:0000256" key="9">
    <source>
        <dbReference type="ARBA" id="ARBA00023136"/>
    </source>
</evidence>
<keyword evidence="12" id="KW-1185">Reference proteome</keyword>
<dbReference type="PANTHER" id="PTHR43790:SF3">
    <property type="entry name" value="D-ALLOSE IMPORT ATP-BINDING PROTEIN ALSA-RELATED"/>
    <property type="match status" value="1"/>
</dbReference>